<feature type="transmembrane region" description="Helical" evidence="8">
    <location>
        <begin position="145"/>
        <end position="164"/>
    </location>
</feature>
<evidence type="ECO:0000256" key="7">
    <source>
        <dbReference type="ARBA" id="ARBA00023136"/>
    </source>
</evidence>
<dbReference type="EMBL" id="NAEP01000028">
    <property type="protein sequence ID" value="PDQ35806.1"/>
    <property type="molecule type" value="Genomic_DNA"/>
</dbReference>
<dbReference type="InterPro" id="IPR001851">
    <property type="entry name" value="ABC_transp_permease"/>
</dbReference>
<evidence type="ECO:0008006" key="11">
    <source>
        <dbReference type="Google" id="ProtNLM"/>
    </source>
</evidence>
<dbReference type="GO" id="GO:0022857">
    <property type="term" value="F:transmembrane transporter activity"/>
    <property type="evidence" value="ECO:0007669"/>
    <property type="project" value="InterPro"/>
</dbReference>
<name>A0A2A6FT64_9MICO</name>
<proteinExistence type="predicted"/>
<gene>
    <name evidence="9" type="ORF">B5766_04970</name>
</gene>
<feature type="transmembrane region" description="Helical" evidence="8">
    <location>
        <begin position="62"/>
        <end position="81"/>
    </location>
</feature>
<evidence type="ECO:0000256" key="5">
    <source>
        <dbReference type="ARBA" id="ARBA00022692"/>
    </source>
</evidence>
<keyword evidence="6 8" id="KW-1133">Transmembrane helix</keyword>
<accession>A0A2A6FT64</accession>
<feature type="transmembrane region" description="Helical" evidence="8">
    <location>
        <begin position="87"/>
        <end position="105"/>
    </location>
</feature>
<dbReference type="GO" id="GO:0005886">
    <property type="term" value="C:plasma membrane"/>
    <property type="evidence" value="ECO:0007669"/>
    <property type="project" value="UniProtKB-SubCell"/>
</dbReference>
<sequence>MIASVAAPQDPESRLPARGSFFRRMLVHNVFWVFAVNTILIIVFTILSRNNTFFSPDNIRNLMADSATALLLGIAIAFLLGAGEFDISLGANLILSSVVAGKVSVALQNQELFVIVISSLSVAIVTGMIVGLFNGLVVTHLRVNSLIATLASLGIFTGLADIVSNGTDVTGIPQTLQDGFGLLRVVGMPVPFLVSIVLWVIAWLFLKYTRFGLHVLAMGSSRTAADRAGLKTGNKITRLFVVCGALAGVAGFLDITRFAATNIAGHTQDSLAAITAAVIGGSLLAGGVVSIVGLLGGVILAVILANGLIVIGVPSYYQLVVVGVILIIAVWLDQLKKTEKSIKMFAR</sequence>
<dbReference type="CDD" id="cd06579">
    <property type="entry name" value="TM_PBP1_transp_AraH_like"/>
    <property type="match status" value="1"/>
</dbReference>
<evidence type="ECO:0000256" key="6">
    <source>
        <dbReference type="ARBA" id="ARBA00022989"/>
    </source>
</evidence>
<comment type="caution">
    <text evidence="9">The sequence shown here is derived from an EMBL/GenBank/DDBJ whole genome shotgun (WGS) entry which is preliminary data.</text>
</comment>
<evidence type="ECO:0000256" key="2">
    <source>
        <dbReference type="ARBA" id="ARBA00022448"/>
    </source>
</evidence>
<protein>
    <recommendedName>
        <fullName evidence="11">ABC transporter permease</fullName>
    </recommendedName>
</protein>
<dbReference type="Proteomes" id="UP000219994">
    <property type="component" value="Unassembled WGS sequence"/>
</dbReference>
<dbReference type="AlphaFoldDB" id="A0A2A6FT64"/>
<feature type="transmembrane region" description="Helical" evidence="8">
    <location>
        <begin position="112"/>
        <end position="133"/>
    </location>
</feature>
<dbReference type="PANTHER" id="PTHR32196:SF21">
    <property type="entry name" value="ABC TRANSPORTER PERMEASE PROTEIN YPHD-RELATED"/>
    <property type="match status" value="1"/>
</dbReference>
<keyword evidence="5 8" id="KW-0812">Transmembrane</keyword>
<evidence type="ECO:0000256" key="4">
    <source>
        <dbReference type="ARBA" id="ARBA00022519"/>
    </source>
</evidence>
<dbReference type="PANTHER" id="PTHR32196">
    <property type="entry name" value="ABC TRANSPORTER PERMEASE PROTEIN YPHD-RELATED-RELATED"/>
    <property type="match status" value="1"/>
</dbReference>
<keyword evidence="4" id="KW-0997">Cell inner membrane</keyword>
<keyword evidence="7 8" id="KW-0472">Membrane</keyword>
<feature type="transmembrane region" description="Helical" evidence="8">
    <location>
        <begin position="316"/>
        <end position="335"/>
    </location>
</feature>
<evidence type="ECO:0000256" key="3">
    <source>
        <dbReference type="ARBA" id="ARBA00022475"/>
    </source>
</evidence>
<feature type="transmembrane region" description="Helical" evidence="8">
    <location>
        <begin position="30"/>
        <end position="50"/>
    </location>
</feature>
<keyword evidence="3" id="KW-1003">Cell membrane</keyword>
<feature type="transmembrane region" description="Helical" evidence="8">
    <location>
        <begin position="239"/>
        <end position="259"/>
    </location>
</feature>
<keyword evidence="2" id="KW-0813">Transport</keyword>
<comment type="subcellular location">
    <subcellularLocation>
        <location evidence="1">Cell membrane</location>
        <topology evidence="1">Multi-pass membrane protein</topology>
    </subcellularLocation>
</comment>
<feature type="transmembrane region" description="Helical" evidence="8">
    <location>
        <begin position="185"/>
        <end position="206"/>
    </location>
</feature>
<evidence type="ECO:0000313" key="10">
    <source>
        <dbReference type="Proteomes" id="UP000219994"/>
    </source>
</evidence>
<organism evidence="9 10">
    <name type="scientific">Candidatus Lumbricidiphila eiseniae</name>
    <dbReference type="NCBI Taxonomy" id="1969409"/>
    <lineage>
        <taxon>Bacteria</taxon>
        <taxon>Bacillati</taxon>
        <taxon>Actinomycetota</taxon>
        <taxon>Actinomycetes</taxon>
        <taxon>Micrococcales</taxon>
        <taxon>Microbacteriaceae</taxon>
        <taxon>Candidatus Lumbricidiphila</taxon>
    </lineage>
</organism>
<evidence type="ECO:0000256" key="1">
    <source>
        <dbReference type="ARBA" id="ARBA00004651"/>
    </source>
</evidence>
<dbReference type="Pfam" id="PF02653">
    <property type="entry name" value="BPD_transp_2"/>
    <property type="match status" value="1"/>
</dbReference>
<feature type="transmembrane region" description="Helical" evidence="8">
    <location>
        <begin position="271"/>
        <end position="304"/>
    </location>
</feature>
<reference evidence="10" key="1">
    <citation type="submission" date="2017-03" db="EMBL/GenBank/DDBJ databases">
        <authorList>
            <person name="Lund M.B."/>
        </authorList>
    </citation>
    <scope>NUCLEOTIDE SEQUENCE [LARGE SCALE GENOMIC DNA]</scope>
</reference>
<evidence type="ECO:0000256" key="8">
    <source>
        <dbReference type="SAM" id="Phobius"/>
    </source>
</evidence>
<evidence type="ECO:0000313" key="9">
    <source>
        <dbReference type="EMBL" id="PDQ35806.1"/>
    </source>
</evidence>